<protein>
    <submittedName>
        <fullName evidence="2">Uncharacterized protein</fullName>
    </submittedName>
</protein>
<evidence type="ECO:0000313" key="2">
    <source>
        <dbReference type="EMBL" id="PKU39608.1"/>
    </source>
</evidence>
<dbReference type="OrthoDB" id="10612006at2759"/>
<name>A0A2I0U0M4_LIMLA</name>
<evidence type="ECO:0000313" key="3">
    <source>
        <dbReference type="Proteomes" id="UP000233556"/>
    </source>
</evidence>
<feature type="region of interest" description="Disordered" evidence="1">
    <location>
        <begin position="1"/>
        <end position="73"/>
    </location>
</feature>
<keyword evidence="3" id="KW-1185">Reference proteome</keyword>
<sequence length="129" mass="14435">MPAGSKMDLPLAKAEPISDGGNASGITYLRRGQKKETTSGATPAEERSENMREQQLCRHQAEEGSDRVALGWPPGVQPWSTHHSSTYIYPQTFNNIAVENPPETMLWTNYRLIAKTLMITTYLETELIK</sequence>
<dbReference type="Proteomes" id="UP000233556">
    <property type="component" value="Unassembled WGS sequence"/>
</dbReference>
<accession>A0A2I0U0M4</accession>
<reference evidence="3" key="2">
    <citation type="submission" date="2017-12" db="EMBL/GenBank/DDBJ databases">
        <title>Genome sequence of the Bar-tailed Godwit (Limosa lapponica baueri).</title>
        <authorList>
            <person name="Lima N.C.B."/>
            <person name="Parody-Merino A.M."/>
            <person name="Battley P.F."/>
            <person name="Fidler A.E."/>
            <person name="Prosdocimi F."/>
        </authorList>
    </citation>
    <scope>NUCLEOTIDE SEQUENCE [LARGE SCALE GENOMIC DNA]</scope>
</reference>
<dbReference type="EMBL" id="KZ506448">
    <property type="protein sequence ID" value="PKU39608.1"/>
    <property type="molecule type" value="Genomic_DNA"/>
</dbReference>
<organism evidence="2 3">
    <name type="scientific">Limosa lapponica baueri</name>
    <dbReference type="NCBI Taxonomy" id="1758121"/>
    <lineage>
        <taxon>Eukaryota</taxon>
        <taxon>Metazoa</taxon>
        <taxon>Chordata</taxon>
        <taxon>Craniata</taxon>
        <taxon>Vertebrata</taxon>
        <taxon>Euteleostomi</taxon>
        <taxon>Archelosauria</taxon>
        <taxon>Archosauria</taxon>
        <taxon>Dinosauria</taxon>
        <taxon>Saurischia</taxon>
        <taxon>Theropoda</taxon>
        <taxon>Coelurosauria</taxon>
        <taxon>Aves</taxon>
        <taxon>Neognathae</taxon>
        <taxon>Neoaves</taxon>
        <taxon>Charadriiformes</taxon>
        <taxon>Scolopacidae</taxon>
        <taxon>Limosa</taxon>
    </lineage>
</organism>
<evidence type="ECO:0000256" key="1">
    <source>
        <dbReference type="SAM" id="MobiDB-lite"/>
    </source>
</evidence>
<proteinExistence type="predicted"/>
<dbReference type="AlphaFoldDB" id="A0A2I0U0M4"/>
<gene>
    <name evidence="2" type="ORF">llap_10088</name>
</gene>
<feature type="compositionally biased region" description="Basic and acidic residues" evidence="1">
    <location>
        <begin position="44"/>
        <end position="66"/>
    </location>
</feature>
<reference evidence="3" key="1">
    <citation type="submission" date="2017-11" db="EMBL/GenBank/DDBJ databases">
        <authorList>
            <person name="Lima N.C."/>
            <person name="Parody-Merino A.M."/>
            <person name="Battley P.F."/>
            <person name="Fidler A.E."/>
            <person name="Prosdocimi F."/>
        </authorList>
    </citation>
    <scope>NUCLEOTIDE SEQUENCE [LARGE SCALE GENOMIC DNA]</scope>
</reference>